<evidence type="ECO:0000313" key="2">
    <source>
        <dbReference type="EMBL" id="WQJ51369.1"/>
    </source>
</evidence>
<feature type="region of interest" description="Disordered" evidence="1">
    <location>
        <begin position="16"/>
        <end position="36"/>
    </location>
</feature>
<proteinExistence type="predicted"/>
<dbReference type="Proteomes" id="UP001348805">
    <property type="component" value="Segment"/>
</dbReference>
<name>A0ABZ0Z301_9CAUD</name>
<reference evidence="2 3" key="1">
    <citation type="submission" date="2023-11" db="EMBL/GenBank/DDBJ databases">
        <authorList>
            <person name="Cook R."/>
            <person name="Crisci M."/>
            <person name="Pye H."/>
            <person name="Adriaenssens E."/>
            <person name="Santini J."/>
        </authorList>
    </citation>
    <scope>NUCLEOTIDE SEQUENCE [LARGE SCALE GENOMIC DNA]</scope>
    <source>
        <strain evidence="2">Lak_Megaphage_RVC_AP3_GC26</strain>
    </source>
</reference>
<organism evidence="2 3">
    <name type="scientific">phage Lak_Megaphage_RVC_AP3_GC26</name>
    <dbReference type="NCBI Taxonomy" id="3109225"/>
    <lineage>
        <taxon>Viruses</taxon>
        <taxon>Duplodnaviria</taxon>
        <taxon>Heunggongvirae</taxon>
        <taxon>Uroviricota</taxon>
        <taxon>Caudoviricetes</taxon>
        <taxon>Caudoviricetes code 15 clade</taxon>
    </lineage>
</organism>
<keyword evidence="3" id="KW-1185">Reference proteome</keyword>
<evidence type="ECO:0000313" key="3">
    <source>
        <dbReference type="Proteomes" id="UP001348805"/>
    </source>
</evidence>
<accession>A0ABZ0Z301</accession>
<protein>
    <submittedName>
        <fullName evidence="2">Uncharacterized protein</fullName>
    </submittedName>
</protein>
<sequence>MAEVNVNGSIDLNVNRGKRVNNNQRPRFKKDEHKPRVKTDEEYIAQLNAAMQKAGGRYVKFDNVDHTEGLMVAGVQSNDGKYMFAVVDRDRHVQLVGNNEHFSVIRNVPASLYVLDYLYHRESATLHEMVTNTFDIDNTKLITKLYINVHKKTTKTNKKVKNTKKNTKK</sequence>
<evidence type="ECO:0000256" key="1">
    <source>
        <dbReference type="SAM" id="MobiDB-lite"/>
    </source>
</evidence>
<dbReference type="EMBL" id="OR769219">
    <property type="protein sequence ID" value="WQJ51369.1"/>
    <property type="molecule type" value="Genomic_DNA"/>
</dbReference>